<accession>A0A9E7JGL6</accession>
<name>A0A9E7JGL6_9LILI</name>
<dbReference type="InterPro" id="IPR023795">
    <property type="entry name" value="Serpin_CS"/>
</dbReference>
<dbReference type="GO" id="GO:0005615">
    <property type="term" value="C:extracellular space"/>
    <property type="evidence" value="ECO:0007669"/>
    <property type="project" value="InterPro"/>
</dbReference>
<feature type="domain" description="Serpin" evidence="3">
    <location>
        <begin position="42"/>
        <end position="411"/>
    </location>
</feature>
<dbReference type="Gene3D" id="3.30.497.10">
    <property type="entry name" value="Antithrombin, subunit I, domain 2"/>
    <property type="match status" value="1"/>
</dbReference>
<dbReference type="OrthoDB" id="1063785at2759"/>
<organism evidence="4 5">
    <name type="scientific">Musa troglodytarum</name>
    <name type="common">fe'i banana</name>
    <dbReference type="NCBI Taxonomy" id="320322"/>
    <lineage>
        <taxon>Eukaryota</taxon>
        <taxon>Viridiplantae</taxon>
        <taxon>Streptophyta</taxon>
        <taxon>Embryophyta</taxon>
        <taxon>Tracheophyta</taxon>
        <taxon>Spermatophyta</taxon>
        <taxon>Magnoliopsida</taxon>
        <taxon>Liliopsida</taxon>
        <taxon>Zingiberales</taxon>
        <taxon>Musaceae</taxon>
        <taxon>Musa</taxon>
    </lineage>
</organism>
<reference evidence="4" key="1">
    <citation type="submission" date="2022-05" db="EMBL/GenBank/DDBJ databases">
        <title>The Musa troglodytarum L. genome provides insights into the mechanism of non-climacteric behaviour and enrichment of carotenoids.</title>
        <authorList>
            <person name="Wang J."/>
        </authorList>
    </citation>
    <scope>NUCLEOTIDE SEQUENCE</scope>
    <source>
        <tissue evidence="4">Leaf</tissue>
    </source>
</reference>
<dbReference type="AlphaFoldDB" id="A0A9E7JGL6"/>
<dbReference type="Pfam" id="PF00079">
    <property type="entry name" value="Serpin"/>
    <property type="match status" value="1"/>
</dbReference>
<dbReference type="PROSITE" id="PS00284">
    <property type="entry name" value="SERPIN"/>
    <property type="match status" value="1"/>
</dbReference>
<dbReference type="InterPro" id="IPR023796">
    <property type="entry name" value="Serpin_dom"/>
</dbReference>
<dbReference type="Proteomes" id="UP001055439">
    <property type="component" value="Chromosome 10"/>
</dbReference>
<dbReference type="CDD" id="cd02043">
    <property type="entry name" value="serpinP_plants"/>
    <property type="match status" value="1"/>
</dbReference>
<dbReference type="PANTHER" id="PTHR11461">
    <property type="entry name" value="SERINE PROTEASE INHIBITOR, SERPIN"/>
    <property type="match status" value="1"/>
</dbReference>
<dbReference type="InterPro" id="IPR000215">
    <property type="entry name" value="Serpin_fam"/>
</dbReference>
<keyword evidence="5" id="KW-1185">Reference proteome</keyword>
<proteinExistence type="inferred from homology"/>
<gene>
    <name evidence="4" type="ORF">MUK42_05533</name>
</gene>
<dbReference type="Gene3D" id="2.30.39.10">
    <property type="entry name" value="Alpha-1-antitrypsin, domain 1"/>
    <property type="match status" value="1"/>
</dbReference>
<dbReference type="PANTHER" id="PTHR11461:SF203">
    <property type="entry name" value="SERPIN-Z12-RELATED"/>
    <property type="match status" value="1"/>
</dbReference>
<sequence length="414" mass="45219">MPLTPRCARPLSSPLPRPLFLSDGMSSTEVDSCLHVAERVGLAAAARGSNFVLSPLSIRAALGLAAAGAGGETLHQMLSFLGSPTVDHLNSACARLVASVRPDGDGRVESAGPRLSFVNGVWVDRSLTLKPGFHDVAASVYGAVAKSVDFQQQADEAAKEVNEWVQKETNGLINELIPEGAVDGYTRLILANALYFKGAWADKFDASVTRHGTFHLLDNGTVQVPFMTSRRDQFISSFDGFKVLKLCYRRNPNQRSLLYMLIFLPDKKDGLPLLIHKLSSDPSFIKDHTPRSDVEVRNFMIPKFNFVCEFEASKVLADLGMKAPFDGGHADFTEMVSDLPPRDNLFISSVHHKARIEVDEEGTTAAAATAVCIRSLCYRPPVDFSADHPFMFAIMEEESEAVLFLGHVVNPLVD</sequence>
<dbReference type="InterPro" id="IPR042185">
    <property type="entry name" value="Serpin_sf_2"/>
</dbReference>
<evidence type="ECO:0000313" key="4">
    <source>
        <dbReference type="EMBL" id="URD80042.1"/>
    </source>
</evidence>
<dbReference type="InterPro" id="IPR036186">
    <property type="entry name" value="Serpin_sf"/>
</dbReference>
<dbReference type="SMART" id="SM00093">
    <property type="entry name" value="SERPIN"/>
    <property type="match status" value="1"/>
</dbReference>
<evidence type="ECO:0000256" key="1">
    <source>
        <dbReference type="ARBA" id="ARBA00009500"/>
    </source>
</evidence>
<evidence type="ECO:0000259" key="3">
    <source>
        <dbReference type="SMART" id="SM00093"/>
    </source>
</evidence>
<protein>
    <submittedName>
        <fullName evidence="4">Serpin B</fullName>
    </submittedName>
</protein>
<evidence type="ECO:0000313" key="5">
    <source>
        <dbReference type="Proteomes" id="UP001055439"/>
    </source>
</evidence>
<comment type="similarity">
    <text evidence="1 2">Belongs to the serpin family.</text>
</comment>
<evidence type="ECO:0000256" key="2">
    <source>
        <dbReference type="RuleBase" id="RU000411"/>
    </source>
</evidence>
<dbReference type="EMBL" id="CP097503">
    <property type="protein sequence ID" value="URD80042.1"/>
    <property type="molecule type" value="Genomic_DNA"/>
</dbReference>
<dbReference type="InterPro" id="IPR042178">
    <property type="entry name" value="Serpin_sf_1"/>
</dbReference>
<dbReference type="GO" id="GO:0004867">
    <property type="term" value="F:serine-type endopeptidase inhibitor activity"/>
    <property type="evidence" value="ECO:0007669"/>
    <property type="project" value="InterPro"/>
</dbReference>
<dbReference type="SUPFAM" id="SSF56574">
    <property type="entry name" value="Serpins"/>
    <property type="match status" value="1"/>
</dbReference>